<proteinExistence type="predicted"/>
<keyword evidence="2" id="KW-1185">Reference proteome</keyword>
<evidence type="ECO:0000313" key="2">
    <source>
        <dbReference type="Proteomes" id="UP000383932"/>
    </source>
</evidence>
<sequence>MVSSRIRLYCFYSILPSPPSSTLTSSRSHGVITFRAGGHAKATVQYVARLAFGYAQIDQDNLVDSAAWVEVQSGNVSSITGTPGNKRFGGVAKGSNTKLLVCKNNTVERADLSIGFVKGDGIHQRYEPALVWTRVGSKSNISRALTHSIRVATEILRGEIETDAIWTCDLNQLDDVTGWNFYEDGASGAFVIEQADSV</sequence>
<dbReference type="AlphaFoldDB" id="A0A5N5Q8T2"/>
<accession>A0A5N5Q8T2</accession>
<dbReference type="OrthoDB" id="3165318at2759"/>
<evidence type="ECO:0000313" key="1">
    <source>
        <dbReference type="EMBL" id="KAB5588049.1"/>
    </source>
</evidence>
<dbReference type="EMBL" id="SSOP01000599">
    <property type="protein sequence ID" value="KAB5588049.1"/>
    <property type="molecule type" value="Genomic_DNA"/>
</dbReference>
<reference evidence="1 2" key="1">
    <citation type="journal article" date="2019" name="Fungal Biol. Biotechnol.">
        <title>Draft genome sequence of fastidious pathogen Ceratobasidium theobromae, which causes vascular-streak dieback in Theobroma cacao.</title>
        <authorList>
            <person name="Ali S.S."/>
            <person name="Asman A."/>
            <person name="Shao J."/>
            <person name="Firmansyah A.P."/>
            <person name="Susilo A.W."/>
            <person name="Rosmana A."/>
            <person name="McMahon P."/>
            <person name="Junaid M."/>
            <person name="Guest D."/>
            <person name="Kheng T.Y."/>
            <person name="Meinhardt L.W."/>
            <person name="Bailey B.A."/>
        </authorList>
    </citation>
    <scope>NUCLEOTIDE SEQUENCE [LARGE SCALE GENOMIC DNA]</scope>
    <source>
        <strain evidence="1 2">CT2</strain>
    </source>
</reference>
<dbReference type="Proteomes" id="UP000383932">
    <property type="component" value="Unassembled WGS sequence"/>
</dbReference>
<organism evidence="1 2">
    <name type="scientific">Ceratobasidium theobromae</name>
    <dbReference type="NCBI Taxonomy" id="1582974"/>
    <lineage>
        <taxon>Eukaryota</taxon>
        <taxon>Fungi</taxon>
        <taxon>Dikarya</taxon>
        <taxon>Basidiomycota</taxon>
        <taxon>Agaricomycotina</taxon>
        <taxon>Agaricomycetes</taxon>
        <taxon>Cantharellales</taxon>
        <taxon>Ceratobasidiaceae</taxon>
        <taxon>Ceratobasidium</taxon>
    </lineage>
</organism>
<protein>
    <submittedName>
        <fullName evidence="1">Uncharacterized protein</fullName>
    </submittedName>
</protein>
<gene>
    <name evidence="1" type="ORF">CTheo_8508</name>
</gene>
<name>A0A5N5Q8T2_9AGAM</name>
<comment type="caution">
    <text evidence="1">The sequence shown here is derived from an EMBL/GenBank/DDBJ whole genome shotgun (WGS) entry which is preliminary data.</text>
</comment>